<proteinExistence type="predicted"/>
<organism evidence="1 2">
    <name type="scientific">Cytobacillus horneckiae</name>
    <dbReference type="NCBI Taxonomy" id="549687"/>
    <lineage>
        <taxon>Bacteria</taxon>
        <taxon>Bacillati</taxon>
        <taxon>Bacillota</taxon>
        <taxon>Bacilli</taxon>
        <taxon>Bacillales</taxon>
        <taxon>Bacillaceae</taxon>
        <taxon>Cytobacillus</taxon>
    </lineage>
</organism>
<evidence type="ECO:0000313" key="1">
    <source>
        <dbReference type="EMBL" id="PKG30906.1"/>
    </source>
</evidence>
<gene>
    <name evidence="1" type="ORF">CWS20_01015</name>
</gene>
<accession>A0A2N0ZN46</accession>
<protein>
    <submittedName>
        <fullName evidence="1">Uncharacterized protein</fullName>
    </submittedName>
</protein>
<sequence>MEKKLGVIEENGVIFFNVPMEDSKEYGRGFSLFHRLIIEHYTKTNKQLPNEVDFRKVLYFYKDMNTMDILSLLQNPQIH</sequence>
<reference evidence="1 2" key="1">
    <citation type="journal article" date="2010" name="Int. J. Syst. Evol. Microbiol.">
        <title>Bacillus horneckiae sp. nov., isolated from a spacecraft-assembly clean room.</title>
        <authorList>
            <person name="Vaishampayan P."/>
            <person name="Probst A."/>
            <person name="Krishnamurthi S."/>
            <person name="Ghosh S."/>
            <person name="Osman S."/>
            <person name="McDowall A."/>
            <person name="Ruckmani A."/>
            <person name="Mayilraj S."/>
            <person name="Venkateswaran K."/>
        </authorList>
    </citation>
    <scope>NUCLEOTIDE SEQUENCE [LARGE SCALE GENOMIC DNA]</scope>
    <source>
        <strain evidence="2">1PO1SC</strain>
    </source>
</reference>
<comment type="caution">
    <text evidence="1">The sequence shown here is derived from an EMBL/GenBank/DDBJ whole genome shotgun (WGS) entry which is preliminary data.</text>
</comment>
<dbReference type="Proteomes" id="UP000233343">
    <property type="component" value="Unassembled WGS sequence"/>
</dbReference>
<evidence type="ECO:0000313" key="2">
    <source>
        <dbReference type="Proteomes" id="UP000233343"/>
    </source>
</evidence>
<name>A0A2N0ZN46_9BACI</name>
<dbReference type="RefSeq" id="WP_101226215.1">
    <property type="nucleotide sequence ID" value="NZ_JARSFA010000023.1"/>
</dbReference>
<dbReference type="AlphaFoldDB" id="A0A2N0ZN46"/>
<dbReference type="EMBL" id="PISD01000003">
    <property type="protein sequence ID" value="PKG30906.1"/>
    <property type="molecule type" value="Genomic_DNA"/>
</dbReference>
<keyword evidence="2" id="KW-1185">Reference proteome</keyword>